<keyword evidence="8" id="KW-1185">Reference proteome</keyword>
<dbReference type="EC" id="2.1.1.37" evidence="1"/>
<dbReference type="GO" id="GO:0003886">
    <property type="term" value="F:DNA (cytosine-5-)-methyltransferase activity"/>
    <property type="evidence" value="ECO:0007669"/>
    <property type="project" value="UniProtKB-EC"/>
</dbReference>
<dbReference type="EMBL" id="VOBR01000007">
    <property type="protein sequence ID" value="TWP51707.1"/>
    <property type="molecule type" value="Genomic_DNA"/>
</dbReference>
<dbReference type="Proteomes" id="UP000316639">
    <property type="component" value="Unassembled WGS sequence"/>
</dbReference>
<dbReference type="SUPFAM" id="SSF53335">
    <property type="entry name" value="S-adenosyl-L-methionine-dependent methyltransferases"/>
    <property type="match status" value="1"/>
</dbReference>
<dbReference type="GO" id="GO:0009307">
    <property type="term" value="P:DNA restriction-modification system"/>
    <property type="evidence" value="ECO:0007669"/>
    <property type="project" value="UniProtKB-KW"/>
</dbReference>
<keyword evidence="4 6" id="KW-0949">S-adenosyl-L-methionine</keyword>
<dbReference type="InterPro" id="IPR001525">
    <property type="entry name" value="C5_MeTfrase"/>
</dbReference>
<evidence type="ECO:0000256" key="5">
    <source>
        <dbReference type="ARBA" id="ARBA00022747"/>
    </source>
</evidence>
<dbReference type="GO" id="GO:0032259">
    <property type="term" value="P:methylation"/>
    <property type="evidence" value="ECO:0007669"/>
    <property type="project" value="UniProtKB-KW"/>
</dbReference>
<dbReference type="PANTHER" id="PTHR10629">
    <property type="entry name" value="CYTOSINE-SPECIFIC METHYLTRANSFERASE"/>
    <property type="match status" value="1"/>
</dbReference>
<evidence type="ECO:0000256" key="4">
    <source>
        <dbReference type="ARBA" id="ARBA00022691"/>
    </source>
</evidence>
<protein>
    <recommendedName>
        <fullName evidence="1">DNA (cytosine-5-)-methyltransferase</fullName>
        <ecNumber evidence="1">2.1.1.37</ecNumber>
    </recommendedName>
</protein>
<dbReference type="PANTHER" id="PTHR10629:SF52">
    <property type="entry name" value="DNA (CYTOSINE-5)-METHYLTRANSFERASE 1"/>
    <property type="match status" value="1"/>
</dbReference>
<dbReference type="RefSeq" id="WP_146351320.1">
    <property type="nucleotide sequence ID" value="NZ_VOBR01000007.1"/>
</dbReference>
<dbReference type="Gene3D" id="3.90.120.10">
    <property type="entry name" value="DNA Methylase, subunit A, domain 2"/>
    <property type="match status" value="1"/>
</dbReference>
<feature type="active site" evidence="6">
    <location>
        <position position="74"/>
    </location>
</feature>
<accession>A0A563EVG7</accession>
<evidence type="ECO:0000256" key="1">
    <source>
        <dbReference type="ARBA" id="ARBA00011975"/>
    </source>
</evidence>
<evidence type="ECO:0000313" key="8">
    <source>
        <dbReference type="Proteomes" id="UP000316639"/>
    </source>
</evidence>
<keyword evidence="3 6" id="KW-0808">Transferase</keyword>
<comment type="similarity">
    <text evidence="6">Belongs to the class I-like SAM-binding methyltransferase superfamily. C5-methyltransferase family.</text>
</comment>
<dbReference type="AlphaFoldDB" id="A0A563EVG7"/>
<dbReference type="PROSITE" id="PS51679">
    <property type="entry name" value="SAM_MT_C5"/>
    <property type="match status" value="1"/>
</dbReference>
<evidence type="ECO:0000313" key="7">
    <source>
        <dbReference type="EMBL" id="TWP51707.1"/>
    </source>
</evidence>
<dbReference type="Gene3D" id="3.40.50.150">
    <property type="entry name" value="Vaccinia Virus protein VP39"/>
    <property type="match status" value="1"/>
</dbReference>
<dbReference type="Pfam" id="PF00145">
    <property type="entry name" value="DNA_methylase"/>
    <property type="match status" value="2"/>
</dbReference>
<dbReference type="OrthoDB" id="9813719at2"/>
<keyword evidence="2 6" id="KW-0489">Methyltransferase</keyword>
<comment type="caution">
    <text evidence="7">The sequence shown here is derived from an EMBL/GenBank/DDBJ whole genome shotgun (WGS) entry which is preliminary data.</text>
</comment>
<dbReference type="GO" id="GO:0044027">
    <property type="term" value="P:negative regulation of gene expression via chromosomal CpG island methylation"/>
    <property type="evidence" value="ECO:0007669"/>
    <property type="project" value="TreeGrafter"/>
</dbReference>
<evidence type="ECO:0000256" key="2">
    <source>
        <dbReference type="ARBA" id="ARBA00022603"/>
    </source>
</evidence>
<gene>
    <name evidence="7" type="ORF">FKR81_12625</name>
</gene>
<evidence type="ECO:0000256" key="6">
    <source>
        <dbReference type="PROSITE-ProRule" id="PRU01016"/>
    </source>
</evidence>
<reference evidence="7 8" key="1">
    <citation type="submission" date="2019-07" db="EMBL/GenBank/DDBJ databases">
        <title>Lentzea xizangensis sp. nov., isolated from Qinghai-Tibetan Plateau Soils.</title>
        <authorList>
            <person name="Huang J."/>
        </authorList>
    </citation>
    <scope>NUCLEOTIDE SEQUENCE [LARGE SCALE GENOMIC DNA]</scope>
    <source>
        <strain evidence="7 8">FXJ1.1311</strain>
    </source>
</reference>
<organism evidence="7 8">
    <name type="scientific">Lentzea tibetensis</name>
    <dbReference type="NCBI Taxonomy" id="2591470"/>
    <lineage>
        <taxon>Bacteria</taxon>
        <taxon>Bacillati</taxon>
        <taxon>Actinomycetota</taxon>
        <taxon>Actinomycetes</taxon>
        <taxon>Pseudonocardiales</taxon>
        <taxon>Pseudonocardiaceae</taxon>
        <taxon>Lentzea</taxon>
    </lineage>
</organism>
<name>A0A563EVG7_9PSEU</name>
<dbReference type="InterPro" id="IPR029063">
    <property type="entry name" value="SAM-dependent_MTases_sf"/>
</dbReference>
<dbReference type="InterPro" id="IPR050390">
    <property type="entry name" value="C5-Methyltransferase"/>
</dbReference>
<dbReference type="GO" id="GO:0003677">
    <property type="term" value="F:DNA binding"/>
    <property type="evidence" value="ECO:0007669"/>
    <property type="project" value="TreeGrafter"/>
</dbReference>
<sequence length="525" mass="57612">MSLTFTDIFCGAGGSSIGLAAAGFELKLAANHWDRAIETHAANFPAAEHLCADVSNYDMRRLPRTDVLWASPICTEISPAGGRKRQRAQLDLLEQGPVRQAGFERTRATFMDVIRATEVHRYRAVLVENVVDVATDWELFDWWIGGMKLLGYNVQFTSVSSAHIGDETNPHAPQWRDRLFMSFTREGIPLPDVTPRPLSWCAACAEQVRAVQSWRKQRPRPIGKYRQQYDYRCPNAACRHALVEPYVLPAAAAIDWTDLGGRIGDRARPLAASTMRRIEAGLAMFGEPTMVTVTHGGDDGRAYPARTAPLHTRTVKIGDGLATPGYLVPSGGTWRSDATSLRVPMPARTTRENDALVCSPFLTVLRNHATATGVDAPLTTVSAGGNHHGLTVPPGAENAFYVKNYGGNLEPRHAAKPIGEPFGAVTTRDHHALVIPYRKDAKPHGTDQPLSTVATREQHGVPRTAIDVADCRYRMLRPREQLRAQRFPDDYHVTGNVAQQTMQAGNAVSANVAQWLAGRLAQILA</sequence>
<evidence type="ECO:0000256" key="3">
    <source>
        <dbReference type="ARBA" id="ARBA00022679"/>
    </source>
</evidence>
<proteinExistence type="inferred from homology"/>
<keyword evidence="5" id="KW-0680">Restriction system</keyword>